<dbReference type="Proteomes" id="UP001302274">
    <property type="component" value="Unassembled WGS sequence"/>
</dbReference>
<comment type="caution">
    <text evidence="1">The sequence shown here is derived from an EMBL/GenBank/DDBJ whole genome shotgun (WGS) entry which is preliminary data.</text>
</comment>
<dbReference type="RefSeq" id="WP_323578400.1">
    <property type="nucleotide sequence ID" value="NZ_JAYGJQ010000003.1"/>
</dbReference>
<proteinExistence type="predicted"/>
<sequence>MNKALLILMTLVTTPVFGEYRVYQYYVRSKVQNINPPNAQVVTSTLNPISYAAYNGGKLSVEVNLLRSWVCMGNTSHKDVCSISEGKELEGATQ</sequence>
<protein>
    <submittedName>
        <fullName evidence="1">Uncharacterized protein</fullName>
    </submittedName>
</protein>
<evidence type="ECO:0000313" key="1">
    <source>
        <dbReference type="EMBL" id="MEA9358123.1"/>
    </source>
</evidence>
<accession>A0ABU5VYH4</accession>
<keyword evidence="2" id="KW-1185">Reference proteome</keyword>
<organism evidence="1 2">
    <name type="scientific">Bacteriovorax antarcticus</name>
    <dbReference type="NCBI Taxonomy" id="3088717"/>
    <lineage>
        <taxon>Bacteria</taxon>
        <taxon>Pseudomonadati</taxon>
        <taxon>Bdellovibrionota</taxon>
        <taxon>Bacteriovoracia</taxon>
        <taxon>Bacteriovoracales</taxon>
        <taxon>Bacteriovoracaceae</taxon>
        <taxon>Bacteriovorax</taxon>
    </lineage>
</organism>
<evidence type="ECO:0000313" key="2">
    <source>
        <dbReference type="Proteomes" id="UP001302274"/>
    </source>
</evidence>
<dbReference type="EMBL" id="JAYGJQ010000003">
    <property type="protein sequence ID" value="MEA9358123.1"/>
    <property type="molecule type" value="Genomic_DNA"/>
</dbReference>
<reference evidence="1 2" key="1">
    <citation type="submission" date="2023-11" db="EMBL/GenBank/DDBJ databases">
        <title>A Novel Polar Bacteriovorax (B. antarcticus) Isolated from the Biocrust in Antarctica.</title>
        <authorList>
            <person name="Mun W."/>
            <person name="Choi S.Y."/>
            <person name="Mitchell R.J."/>
        </authorList>
    </citation>
    <scope>NUCLEOTIDE SEQUENCE [LARGE SCALE GENOMIC DNA]</scope>
    <source>
        <strain evidence="1 2">PP10</strain>
    </source>
</reference>
<gene>
    <name evidence="1" type="ORF">SHI21_17955</name>
</gene>
<name>A0ABU5VYH4_9BACT</name>